<dbReference type="Gene3D" id="1.10.150.130">
    <property type="match status" value="1"/>
</dbReference>
<dbReference type="CDD" id="cd00800">
    <property type="entry name" value="INT_Lambda_C"/>
    <property type="match status" value="1"/>
</dbReference>
<gene>
    <name evidence="8" type="primary">int_1</name>
    <name evidence="8" type="ORF">ERS008667_00656</name>
</gene>
<dbReference type="PANTHER" id="PTHR30629:SF2">
    <property type="entry name" value="PROPHAGE INTEGRASE INTS-RELATED"/>
    <property type="match status" value="1"/>
</dbReference>
<dbReference type="InterPro" id="IPR050808">
    <property type="entry name" value="Phage_Integrase"/>
</dbReference>
<dbReference type="GO" id="GO:0008907">
    <property type="term" value="F:integrase activity"/>
    <property type="evidence" value="ECO:0007669"/>
    <property type="project" value="InterPro"/>
</dbReference>
<dbReference type="SUPFAM" id="SSF54171">
    <property type="entry name" value="DNA-binding domain"/>
    <property type="match status" value="1"/>
</dbReference>
<evidence type="ECO:0000256" key="1">
    <source>
        <dbReference type="ARBA" id="ARBA00008857"/>
    </source>
</evidence>
<dbReference type="PROSITE" id="PS51898">
    <property type="entry name" value="TYR_RECOMBINASE"/>
    <property type="match status" value="1"/>
</dbReference>
<dbReference type="GO" id="GO:0003677">
    <property type="term" value="F:DNA binding"/>
    <property type="evidence" value="ECO:0007669"/>
    <property type="project" value="UniProtKB-UniRule"/>
</dbReference>
<evidence type="ECO:0000259" key="6">
    <source>
        <dbReference type="PROSITE" id="PS51898"/>
    </source>
</evidence>
<dbReference type="Pfam" id="PF13495">
    <property type="entry name" value="Phage_int_SAM_4"/>
    <property type="match status" value="1"/>
</dbReference>
<dbReference type="Pfam" id="PF09003">
    <property type="entry name" value="Arm-DNA-bind_1"/>
    <property type="match status" value="1"/>
</dbReference>
<dbReference type="PROSITE" id="PS51900">
    <property type="entry name" value="CB"/>
    <property type="match status" value="1"/>
</dbReference>
<dbReference type="InterPro" id="IPR013762">
    <property type="entry name" value="Integrase-like_cat_sf"/>
</dbReference>
<evidence type="ECO:0000313" key="9">
    <source>
        <dbReference type="Proteomes" id="UP000038204"/>
    </source>
</evidence>
<evidence type="ECO:0000313" key="8">
    <source>
        <dbReference type="EMBL" id="CNH45241.1"/>
    </source>
</evidence>
<dbReference type="InterPro" id="IPR011010">
    <property type="entry name" value="DNA_brk_join_enz"/>
</dbReference>
<dbReference type="InterPro" id="IPR010998">
    <property type="entry name" value="Integrase_recombinase_N"/>
</dbReference>
<comment type="similarity">
    <text evidence="1">Belongs to the 'phage' integrase family.</text>
</comment>
<reference evidence="8 9" key="1">
    <citation type="submission" date="2015-03" db="EMBL/GenBank/DDBJ databases">
        <authorList>
            <person name="Murphy D."/>
        </authorList>
    </citation>
    <scope>NUCLEOTIDE SEQUENCE [LARGE SCALE GENOMIC DNA]</scope>
    <source>
        <strain evidence="8 9">Y233</strain>
    </source>
</reference>
<dbReference type="Gene3D" id="3.30.160.60">
    <property type="entry name" value="Classic Zinc Finger"/>
    <property type="match status" value="1"/>
</dbReference>
<evidence type="ECO:0000256" key="5">
    <source>
        <dbReference type="PROSITE-ProRule" id="PRU01248"/>
    </source>
</evidence>
<dbReference type="GO" id="GO:0006310">
    <property type="term" value="P:DNA recombination"/>
    <property type="evidence" value="ECO:0007669"/>
    <property type="project" value="UniProtKB-KW"/>
</dbReference>
<evidence type="ECO:0000259" key="7">
    <source>
        <dbReference type="PROSITE" id="PS51900"/>
    </source>
</evidence>
<dbReference type="RefSeq" id="WP_025383356.1">
    <property type="nucleotide sequence ID" value="NZ_CGBP01000001.1"/>
</dbReference>
<dbReference type="Gene3D" id="1.10.443.10">
    <property type="entry name" value="Intergrase catalytic core"/>
    <property type="match status" value="1"/>
</dbReference>
<keyword evidence="4" id="KW-0233">DNA recombination</keyword>
<evidence type="ECO:0000256" key="2">
    <source>
        <dbReference type="ARBA" id="ARBA00022908"/>
    </source>
</evidence>
<dbReference type="Pfam" id="PF00589">
    <property type="entry name" value="Phage_integrase"/>
    <property type="match status" value="1"/>
</dbReference>
<keyword evidence="2" id="KW-0229">DNA integration</keyword>
<dbReference type="GeneID" id="96665041"/>
<evidence type="ECO:0000256" key="3">
    <source>
        <dbReference type="ARBA" id="ARBA00023125"/>
    </source>
</evidence>
<dbReference type="AlphaFoldDB" id="A0A0T9P4E2"/>
<dbReference type="Proteomes" id="UP000038204">
    <property type="component" value="Unassembled WGS sequence"/>
</dbReference>
<protein>
    <submittedName>
        <fullName evidence="8">Integrase</fullName>
    </submittedName>
</protein>
<dbReference type="SUPFAM" id="SSF56349">
    <property type="entry name" value="DNA breaking-rejoining enzymes"/>
    <property type="match status" value="1"/>
</dbReference>
<dbReference type="InterPro" id="IPR004107">
    <property type="entry name" value="Integrase_SAM-like_N"/>
</dbReference>
<organism evidence="8 9">
    <name type="scientific">Yersinia similis</name>
    <dbReference type="NCBI Taxonomy" id="367190"/>
    <lineage>
        <taxon>Bacteria</taxon>
        <taxon>Pseudomonadati</taxon>
        <taxon>Pseudomonadota</taxon>
        <taxon>Gammaproteobacteria</taxon>
        <taxon>Enterobacterales</taxon>
        <taxon>Yersiniaceae</taxon>
        <taxon>Yersinia</taxon>
    </lineage>
</organism>
<feature type="domain" description="Tyr recombinase" evidence="6">
    <location>
        <begin position="174"/>
        <end position="353"/>
    </location>
</feature>
<dbReference type="PANTHER" id="PTHR30629">
    <property type="entry name" value="PROPHAGE INTEGRASE"/>
    <property type="match status" value="1"/>
</dbReference>
<evidence type="ECO:0000256" key="4">
    <source>
        <dbReference type="ARBA" id="ARBA00023172"/>
    </source>
</evidence>
<dbReference type="InterPro" id="IPR016177">
    <property type="entry name" value="DNA-bd_dom_sf"/>
</dbReference>
<dbReference type="InterPro" id="IPR002104">
    <property type="entry name" value="Integrase_catalytic"/>
</dbReference>
<feature type="domain" description="Core-binding (CB)" evidence="7">
    <location>
        <begin position="73"/>
        <end position="154"/>
    </location>
</feature>
<dbReference type="InterPro" id="IPR044068">
    <property type="entry name" value="CB"/>
</dbReference>
<dbReference type="EMBL" id="CQBK01000003">
    <property type="protein sequence ID" value="CNH45241.1"/>
    <property type="molecule type" value="Genomic_DNA"/>
</dbReference>
<sequence>MGRPRNHANRGLPPNLYVRNNGYYCYRDPRTGKEYGVGIDKREAINQAVEANMQLIYPDIIKLVDRINAENTMTFHEWLDRYYEIVNTRGLKKSTLVNYKSWIGIFRTSFNNSSLASITTKDIAGFINTQVNQGKSASAKLMRGALLDLFREAISEGHINANPVEATRTPKVEVMRSRLTLENYKIIRYSANELPPWAGLSMDLALITGQRLGDICKLKWEDIHDDKLWIIQRKTQAKLSIPLSISINGIDLRSVIDKCKSLFGNTDFVLSTNRGGFVAERTMTEGFMNARLKSGLQWKGTPPSFHEIRSLSARLYTDAKGGEFAQHLLGHKSAQMTAKYQDSRGSEWDDITI</sequence>
<dbReference type="InterPro" id="IPR015094">
    <property type="entry name" value="Integrase_lambda-typ_DNA-bd_N"/>
</dbReference>
<accession>A0A0T9P4E2</accession>
<proteinExistence type="inferred from homology"/>
<name>A0A0T9P4E2_9GAMM</name>
<keyword evidence="3 5" id="KW-0238">DNA-binding</keyword>